<dbReference type="AlphaFoldDB" id="A0A4R5N6X2"/>
<evidence type="ECO:0000313" key="2">
    <source>
        <dbReference type="Proteomes" id="UP000295681"/>
    </source>
</evidence>
<name>A0A4R5N6X2_9LACO</name>
<organism evidence="1 2">
    <name type="scientific">Leuconostoc fallax</name>
    <dbReference type="NCBI Taxonomy" id="1251"/>
    <lineage>
        <taxon>Bacteria</taxon>
        <taxon>Bacillati</taxon>
        <taxon>Bacillota</taxon>
        <taxon>Bacilli</taxon>
        <taxon>Lactobacillales</taxon>
        <taxon>Lactobacillaceae</taxon>
        <taxon>Leuconostoc</taxon>
    </lineage>
</organism>
<evidence type="ECO:0000313" key="1">
    <source>
        <dbReference type="EMBL" id="TDG67489.1"/>
    </source>
</evidence>
<gene>
    <name evidence="1" type="ORF">C5L23_001288</name>
</gene>
<proteinExistence type="predicted"/>
<comment type="caution">
    <text evidence="1">The sequence shown here is derived from an EMBL/GenBank/DDBJ whole genome shotgun (WGS) entry which is preliminary data.</text>
</comment>
<dbReference type="Proteomes" id="UP000295681">
    <property type="component" value="Unassembled WGS sequence"/>
</dbReference>
<dbReference type="EMBL" id="PUFI01000015">
    <property type="protein sequence ID" value="TDG67489.1"/>
    <property type="molecule type" value="Genomic_DNA"/>
</dbReference>
<keyword evidence="2" id="KW-1185">Reference proteome</keyword>
<reference evidence="1 2" key="1">
    <citation type="journal article" date="2019" name="Appl. Microbiol. Biotechnol.">
        <title>Uncovering carbohydrate metabolism through a genotype-phenotype association study of 56 lactic acid bacteria genomes.</title>
        <authorList>
            <person name="Buron-Moles G."/>
            <person name="Chailyan A."/>
            <person name="Dolejs I."/>
            <person name="Forster J."/>
            <person name="Miks M.H."/>
        </authorList>
    </citation>
    <scope>NUCLEOTIDE SEQUENCE [LARGE SCALE GENOMIC DNA]</scope>
    <source>
        <strain evidence="1 2">ATCC 700006</strain>
    </source>
</reference>
<dbReference type="STRING" id="907931.GCA_000165675_01583"/>
<accession>A0A4R5N6X2</accession>
<protein>
    <submittedName>
        <fullName evidence="1">Uncharacterized protein</fullName>
    </submittedName>
</protein>
<sequence length="48" mass="5561">MLPNDLFLIIIFHKSMYILTVTIYDDRSVYMHSTIRKVGDINESVSLG</sequence>